<organism evidence="2 3">
    <name type="scientific">Puccinia coronata f. sp. avenae</name>
    <dbReference type="NCBI Taxonomy" id="200324"/>
    <lineage>
        <taxon>Eukaryota</taxon>
        <taxon>Fungi</taxon>
        <taxon>Dikarya</taxon>
        <taxon>Basidiomycota</taxon>
        <taxon>Pucciniomycotina</taxon>
        <taxon>Pucciniomycetes</taxon>
        <taxon>Pucciniales</taxon>
        <taxon>Pucciniaceae</taxon>
        <taxon>Puccinia</taxon>
    </lineage>
</organism>
<feature type="region of interest" description="Disordered" evidence="1">
    <location>
        <begin position="1"/>
        <end position="50"/>
    </location>
</feature>
<sequence length="110" mass="12166">MPSTRNSKKTCGSLISSSQPPPQSDKADDTSQDPSREEEDPASEGAQPLTNAKELKQAIKVNANTVSVSYRSYGKPKLSNQKDKLGRHMIAYPFQNVQHQDQPPNVRLLM</sequence>
<feature type="compositionally biased region" description="Polar residues" evidence="1">
    <location>
        <begin position="1"/>
        <end position="15"/>
    </location>
</feature>
<evidence type="ECO:0000256" key="1">
    <source>
        <dbReference type="SAM" id="MobiDB-lite"/>
    </source>
</evidence>
<dbReference type="AlphaFoldDB" id="A0A2N5THN2"/>
<reference evidence="2 3" key="1">
    <citation type="submission" date="2017-11" db="EMBL/GenBank/DDBJ databases">
        <title>De novo assembly and phasing of dikaryotic genomes from two isolates of Puccinia coronata f. sp. avenae, the causal agent of oat crown rust.</title>
        <authorList>
            <person name="Miller M.E."/>
            <person name="Zhang Y."/>
            <person name="Omidvar V."/>
            <person name="Sperschneider J."/>
            <person name="Schwessinger B."/>
            <person name="Raley C."/>
            <person name="Palmer J.M."/>
            <person name="Garnica D."/>
            <person name="Upadhyaya N."/>
            <person name="Rathjen J."/>
            <person name="Taylor J.M."/>
            <person name="Park R.F."/>
            <person name="Dodds P.N."/>
            <person name="Hirsch C.D."/>
            <person name="Kianian S.F."/>
            <person name="Figueroa M."/>
        </authorList>
    </citation>
    <scope>NUCLEOTIDE SEQUENCE [LARGE SCALE GENOMIC DNA]</scope>
    <source>
        <strain evidence="2">12NC29</strain>
    </source>
</reference>
<gene>
    <name evidence="2" type="ORF">PCANC_28425</name>
</gene>
<keyword evidence="3" id="KW-1185">Reference proteome</keyword>
<dbReference type="Proteomes" id="UP000235388">
    <property type="component" value="Unassembled WGS sequence"/>
</dbReference>
<comment type="caution">
    <text evidence="2">The sequence shown here is derived from an EMBL/GenBank/DDBJ whole genome shotgun (WGS) entry which is preliminary data.</text>
</comment>
<dbReference type="EMBL" id="PGCJ01000662">
    <property type="protein sequence ID" value="PLW24959.1"/>
    <property type="molecule type" value="Genomic_DNA"/>
</dbReference>
<protein>
    <submittedName>
        <fullName evidence="2">Uncharacterized protein</fullName>
    </submittedName>
</protein>
<evidence type="ECO:0000313" key="2">
    <source>
        <dbReference type="EMBL" id="PLW24959.1"/>
    </source>
</evidence>
<accession>A0A2N5THN2</accession>
<proteinExistence type="predicted"/>
<evidence type="ECO:0000313" key="3">
    <source>
        <dbReference type="Proteomes" id="UP000235388"/>
    </source>
</evidence>
<name>A0A2N5THN2_9BASI</name>